<dbReference type="InterPro" id="IPR010093">
    <property type="entry name" value="SinI_DNA-bd"/>
</dbReference>
<evidence type="ECO:0000313" key="3">
    <source>
        <dbReference type="Proteomes" id="UP000009229"/>
    </source>
</evidence>
<accession>A0AAU8PTM0</accession>
<proteinExistence type="predicted"/>
<keyword evidence="3" id="KW-1185">Reference proteome</keyword>
<dbReference type="Proteomes" id="UP000009229">
    <property type="component" value="Chromosome"/>
</dbReference>
<evidence type="ECO:0000259" key="1">
    <source>
        <dbReference type="Pfam" id="PF12728"/>
    </source>
</evidence>
<dbReference type="AlphaFoldDB" id="A0AAU8PTM0"/>
<evidence type="ECO:0000313" key="2">
    <source>
        <dbReference type="EMBL" id="AEG16990.1"/>
    </source>
</evidence>
<dbReference type="InterPro" id="IPR041657">
    <property type="entry name" value="HTH_17"/>
</dbReference>
<sequence length="57" mass="6650">MSERLAYEVKEVYTKILPLGRVTVYELIKSGKLKSIRVGKKILVPAWAIEEFLRETR</sequence>
<dbReference type="NCBIfam" id="TIGR01764">
    <property type="entry name" value="excise"/>
    <property type="match status" value="1"/>
</dbReference>
<dbReference type="EMBL" id="CP002770">
    <property type="protein sequence ID" value="AEG16990.1"/>
    <property type="molecule type" value="Genomic_DNA"/>
</dbReference>
<feature type="domain" description="Helix-turn-helix" evidence="1">
    <location>
        <begin position="9"/>
        <end position="56"/>
    </location>
</feature>
<organism evidence="2 3">
    <name type="scientific">Desulfofundulus kuznetsovii (strain DSM 6115 / VKM B-1805 / 17)</name>
    <name type="common">Desulfotomaculum kuznetsovii</name>
    <dbReference type="NCBI Taxonomy" id="760568"/>
    <lineage>
        <taxon>Bacteria</taxon>
        <taxon>Bacillati</taxon>
        <taxon>Bacillota</taxon>
        <taxon>Clostridia</taxon>
        <taxon>Eubacteriales</taxon>
        <taxon>Peptococcaceae</taxon>
        <taxon>Desulfofundulus</taxon>
    </lineage>
</organism>
<dbReference type="RefSeq" id="WP_013824493.1">
    <property type="nucleotide sequence ID" value="NC_015573.1"/>
</dbReference>
<name>A0AAU8PTM0_DESK7</name>
<protein>
    <submittedName>
        <fullName evidence="2">DNA binding domain protein, excisionase family</fullName>
    </submittedName>
</protein>
<dbReference type="GO" id="GO:0003677">
    <property type="term" value="F:DNA binding"/>
    <property type="evidence" value="ECO:0007669"/>
    <property type="project" value="InterPro"/>
</dbReference>
<reference evidence="3" key="1">
    <citation type="submission" date="2011-05" db="EMBL/GenBank/DDBJ databases">
        <title>Complete sequence of Desulfotomaculum kuznetsovii DSM 6115.</title>
        <authorList>
            <person name="Lucas S."/>
            <person name="Han J."/>
            <person name="Lapidus A."/>
            <person name="Cheng J.-F."/>
            <person name="Goodwin L."/>
            <person name="Pitluck S."/>
            <person name="Peters L."/>
            <person name="Mikhailova N."/>
            <person name="Lu M."/>
            <person name="Saunders E."/>
            <person name="Han C."/>
            <person name="Tapia R."/>
            <person name="Land M."/>
            <person name="Hauser L."/>
            <person name="Kyrpides N."/>
            <person name="Ivanova N."/>
            <person name="Pagani I."/>
            <person name="Nazina T."/>
            <person name="Ivanova A."/>
            <person name="Parshina S."/>
            <person name="Kuever J."/>
            <person name="Muyzer G."/>
            <person name="Plugge C."/>
            <person name="Stams A."/>
            <person name="Woyke T."/>
        </authorList>
    </citation>
    <scope>NUCLEOTIDE SEQUENCE [LARGE SCALE GENOMIC DNA]</scope>
    <source>
        <strain evidence="3">DSM 6115 / VKM B-1805 / 17</strain>
    </source>
</reference>
<gene>
    <name evidence="2" type="ordered locus">Desku_3514</name>
</gene>
<dbReference type="KEGG" id="dku:Desku_3514"/>
<dbReference type="Pfam" id="PF12728">
    <property type="entry name" value="HTH_17"/>
    <property type="match status" value="1"/>
</dbReference>